<dbReference type="KEGG" id="bac:BamMC406_6146"/>
<keyword evidence="3 5" id="KW-1133">Transmembrane helix</keyword>
<proteinExistence type="predicted"/>
<feature type="transmembrane region" description="Helical" evidence="5">
    <location>
        <begin position="16"/>
        <end position="37"/>
    </location>
</feature>
<dbReference type="GO" id="GO:0016020">
    <property type="term" value="C:membrane"/>
    <property type="evidence" value="ECO:0007669"/>
    <property type="project" value="UniProtKB-SubCell"/>
</dbReference>
<feature type="transmembrane region" description="Helical" evidence="5">
    <location>
        <begin position="105"/>
        <end position="125"/>
    </location>
</feature>
<dbReference type="PANTHER" id="PTHR32322:SF9">
    <property type="entry name" value="AMINO-ACID METABOLITE EFFLUX PUMP-RELATED"/>
    <property type="match status" value="1"/>
</dbReference>
<dbReference type="InterPro" id="IPR050638">
    <property type="entry name" value="AA-Vitamin_Transporters"/>
</dbReference>
<feature type="transmembrane region" description="Helical" evidence="5">
    <location>
        <begin position="49"/>
        <end position="70"/>
    </location>
</feature>
<feature type="transmembrane region" description="Helical" evidence="5">
    <location>
        <begin position="214"/>
        <end position="235"/>
    </location>
</feature>
<evidence type="ECO:0000256" key="1">
    <source>
        <dbReference type="ARBA" id="ARBA00004141"/>
    </source>
</evidence>
<feature type="transmembrane region" description="Helical" evidence="5">
    <location>
        <begin position="155"/>
        <end position="175"/>
    </location>
</feature>
<feature type="transmembrane region" description="Helical" evidence="5">
    <location>
        <begin position="77"/>
        <end position="99"/>
    </location>
</feature>
<evidence type="ECO:0000259" key="6">
    <source>
        <dbReference type="Pfam" id="PF00892"/>
    </source>
</evidence>
<keyword evidence="2 5" id="KW-0812">Transmembrane</keyword>
<evidence type="ECO:0000256" key="5">
    <source>
        <dbReference type="SAM" id="Phobius"/>
    </source>
</evidence>
<dbReference type="PANTHER" id="PTHR32322">
    <property type="entry name" value="INNER MEMBRANE TRANSPORTER"/>
    <property type="match status" value="1"/>
</dbReference>
<dbReference type="InterPro" id="IPR037185">
    <property type="entry name" value="EmrE-like"/>
</dbReference>
<feature type="transmembrane region" description="Helical" evidence="5">
    <location>
        <begin position="242"/>
        <end position="263"/>
    </location>
</feature>
<dbReference type="Proteomes" id="UP000001680">
    <property type="component" value="Chromosome 3"/>
</dbReference>
<dbReference type="AlphaFoldDB" id="B1Z4B7"/>
<comment type="subcellular location">
    <subcellularLocation>
        <location evidence="1">Membrane</location>
        <topology evidence="1">Multi-pass membrane protein</topology>
    </subcellularLocation>
</comment>
<reference evidence="8" key="1">
    <citation type="submission" date="2008-04" db="EMBL/GenBank/DDBJ databases">
        <title>Complete sequence of chromosome 3 of Burkholderia ambifaria MC40-6.</title>
        <authorList>
            <person name="Copeland A."/>
            <person name="Lucas S."/>
            <person name="Lapidus A."/>
            <person name="Glavina del Rio T."/>
            <person name="Dalin E."/>
            <person name="Tice H."/>
            <person name="Pitluck S."/>
            <person name="Chain P."/>
            <person name="Malfatti S."/>
            <person name="Shin M."/>
            <person name="Vergez L."/>
            <person name="Lang D."/>
            <person name="Schmutz J."/>
            <person name="Larimer F."/>
            <person name="Land M."/>
            <person name="Hauser L."/>
            <person name="Kyrpides N."/>
            <person name="Lykidis A."/>
            <person name="Ramette A."/>
            <person name="Konstantinidis K."/>
            <person name="Tiedje J."/>
            <person name="Richardson P."/>
        </authorList>
    </citation>
    <scope>NUCLEOTIDE SEQUENCE [LARGE SCALE GENOMIC DNA]</scope>
    <source>
        <strain evidence="8">MC40-6</strain>
    </source>
</reference>
<organism evidence="7 8">
    <name type="scientific">Burkholderia ambifaria (strain MC40-6)</name>
    <dbReference type="NCBI Taxonomy" id="398577"/>
    <lineage>
        <taxon>Bacteria</taxon>
        <taxon>Pseudomonadati</taxon>
        <taxon>Pseudomonadota</taxon>
        <taxon>Betaproteobacteria</taxon>
        <taxon>Burkholderiales</taxon>
        <taxon>Burkholderiaceae</taxon>
        <taxon>Burkholderia</taxon>
        <taxon>Burkholderia cepacia complex</taxon>
    </lineage>
</organism>
<feature type="transmembrane region" description="Helical" evidence="5">
    <location>
        <begin position="182"/>
        <end position="202"/>
    </location>
</feature>
<name>B1Z4B7_BURA4</name>
<evidence type="ECO:0000313" key="7">
    <source>
        <dbReference type="EMBL" id="ACB68580.1"/>
    </source>
</evidence>
<evidence type="ECO:0000256" key="2">
    <source>
        <dbReference type="ARBA" id="ARBA00022692"/>
    </source>
</evidence>
<dbReference type="SUPFAM" id="SSF103481">
    <property type="entry name" value="Multidrug resistance efflux transporter EmrE"/>
    <property type="match status" value="1"/>
</dbReference>
<sequence length="302" mass="31847">MEEMEIRSVNTTGTRASWWLAGMTAIAMLAFSGNSLLTRMALQKTPLDPATFTAVRLATGAATLTLIVYFTGKRPTVSVHGVLSGTLLFIYVAAFSFAYRGIDTGAGALILFVSAQLMMLGFGYVKGEKTSLFGVALAVTGLFIFLAPSHSAPPLRYSALMLGAGIAWGAFSLIGRSNGSPIVGTANSFLLALPLAVVLLWVCRHDLRTSTEGLTYAAISGAVTSGLGYVMWYWVRVRTPAIIAGTVQLSVPVLSAALGVFVLGEALPAQSAVAAVVVLLGVMLTMRTTRATTKMSIRRNSR</sequence>
<accession>B1Z4B7</accession>
<gene>
    <name evidence="7" type="ordered locus">BamMC406_6146</name>
</gene>
<dbReference type="Pfam" id="PF00892">
    <property type="entry name" value="EamA"/>
    <property type="match status" value="1"/>
</dbReference>
<feature type="transmembrane region" description="Helical" evidence="5">
    <location>
        <begin position="132"/>
        <end position="149"/>
    </location>
</feature>
<evidence type="ECO:0000256" key="4">
    <source>
        <dbReference type="ARBA" id="ARBA00023136"/>
    </source>
</evidence>
<feature type="transmembrane region" description="Helical" evidence="5">
    <location>
        <begin position="269"/>
        <end position="289"/>
    </location>
</feature>
<protein>
    <recommendedName>
        <fullName evidence="6">EamA domain-containing protein</fullName>
    </recommendedName>
</protein>
<feature type="domain" description="EamA" evidence="6">
    <location>
        <begin position="159"/>
        <end position="286"/>
    </location>
</feature>
<evidence type="ECO:0000313" key="8">
    <source>
        <dbReference type="Proteomes" id="UP000001680"/>
    </source>
</evidence>
<evidence type="ECO:0000256" key="3">
    <source>
        <dbReference type="ARBA" id="ARBA00022989"/>
    </source>
</evidence>
<dbReference type="InterPro" id="IPR000620">
    <property type="entry name" value="EamA_dom"/>
</dbReference>
<dbReference type="EMBL" id="CP001027">
    <property type="protein sequence ID" value="ACB68580.1"/>
    <property type="molecule type" value="Genomic_DNA"/>
</dbReference>
<dbReference type="HOGENOM" id="CLU_069324_0_0_4"/>
<keyword evidence="4 5" id="KW-0472">Membrane</keyword>